<reference evidence="7" key="1">
    <citation type="submission" date="2018-04" db="EMBL/GenBank/DDBJ databases">
        <authorList>
            <person name="Liu S."/>
            <person name="Wang Z."/>
            <person name="Li J."/>
        </authorList>
    </citation>
    <scope>NUCLEOTIDE SEQUENCE [LARGE SCALE GENOMIC DNA]</scope>
    <source>
        <strain evidence="7">S1194</strain>
    </source>
</reference>
<dbReference type="InterPro" id="IPR008521">
    <property type="entry name" value="Mg_trans_NIPA"/>
</dbReference>
<dbReference type="Pfam" id="PF05653">
    <property type="entry name" value="Mg_trans_NIPA"/>
    <property type="match status" value="1"/>
</dbReference>
<feature type="transmembrane region" description="Helical" evidence="5">
    <location>
        <begin position="81"/>
        <end position="101"/>
    </location>
</feature>
<proteinExistence type="predicted"/>
<evidence type="ECO:0000313" key="7">
    <source>
        <dbReference type="Proteomes" id="UP000244978"/>
    </source>
</evidence>
<evidence type="ECO:0000256" key="2">
    <source>
        <dbReference type="ARBA" id="ARBA00022692"/>
    </source>
</evidence>
<comment type="subcellular location">
    <subcellularLocation>
        <location evidence="1">Membrane</location>
        <topology evidence="1">Multi-pass membrane protein</topology>
    </subcellularLocation>
</comment>
<evidence type="ECO:0000256" key="4">
    <source>
        <dbReference type="ARBA" id="ARBA00023136"/>
    </source>
</evidence>
<comment type="caution">
    <text evidence="6">The sequence shown here is derived from an EMBL/GenBank/DDBJ whole genome shotgun (WGS) entry which is preliminary data.</text>
</comment>
<name>A0A2U1T3G0_9MICO</name>
<dbReference type="RefSeq" id="WP_108998104.1">
    <property type="nucleotide sequence ID" value="NZ_QEEX01000001.1"/>
</dbReference>
<feature type="transmembrane region" description="Helical" evidence="5">
    <location>
        <begin position="224"/>
        <end position="245"/>
    </location>
</feature>
<keyword evidence="4 5" id="KW-0472">Membrane</keyword>
<feature type="transmembrane region" description="Helical" evidence="5">
    <location>
        <begin position="257"/>
        <end position="278"/>
    </location>
</feature>
<feature type="transmembrane region" description="Helical" evidence="5">
    <location>
        <begin position="107"/>
        <end position="124"/>
    </location>
</feature>
<keyword evidence="7" id="KW-1185">Reference proteome</keyword>
<dbReference type="EMBL" id="QEEX01000001">
    <property type="protein sequence ID" value="PWB98397.1"/>
    <property type="molecule type" value="Genomic_DNA"/>
</dbReference>
<evidence type="ECO:0000256" key="1">
    <source>
        <dbReference type="ARBA" id="ARBA00004141"/>
    </source>
</evidence>
<dbReference type="AlphaFoldDB" id="A0A2U1T3G0"/>
<accession>A0A2U1T3G0</accession>
<sequence>MTQLAVESLTPLQYLGIPVALLGAVFLALGAQLQHRGVSKVEASELSIAEEKARSEGMIEPLAKSAGLGFRQIVLLAQRPSWLIGTVMLGLAVVLQLTSLYLAPITLVQPLGAVALVITAVLNARVSKVRLDAVSIRAITFCVVGVALFVGVAAFTTESHRVSDRQLFIILGILAVVTVTFAVVFAIYRARFRAIFYILGAGILYGFVATLAKVVLDRIKTGDFNWLVVVCVVALLIATVLGGYFVQNAYSSGPPDLVIAGLTVIDPIVAVTIGITVLGEASSAHWSAIIVFVVAGALAVRGVFQLARHHPQSRD</sequence>
<feature type="transmembrane region" description="Helical" evidence="5">
    <location>
        <begin position="284"/>
        <end position="304"/>
    </location>
</feature>
<protein>
    <submittedName>
        <fullName evidence="6">Multidrug DMT transporter permease</fullName>
    </submittedName>
</protein>
<feature type="transmembrane region" description="Helical" evidence="5">
    <location>
        <begin position="194"/>
        <end position="212"/>
    </location>
</feature>
<dbReference type="GO" id="GO:0016020">
    <property type="term" value="C:membrane"/>
    <property type="evidence" value="ECO:0007669"/>
    <property type="project" value="UniProtKB-SubCell"/>
</dbReference>
<dbReference type="PANTHER" id="PTHR40761:SF1">
    <property type="entry name" value="CONSERVED INTEGRAL MEMBRANE ALANINE VALINE AND LEUCINE RICH PROTEIN-RELATED"/>
    <property type="match status" value="1"/>
</dbReference>
<feature type="transmembrane region" description="Helical" evidence="5">
    <location>
        <begin position="167"/>
        <end position="187"/>
    </location>
</feature>
<evidence type="ECO:0000313" key="6">
    <source>
        <dbReference type="EMBL" id="PWB98397.1"/>
    </source>
</evidence>
<dbReference type="Proteomes" id="UP000244978">
    <property type="component" value="Unassembled WGS sequence"/>
</dbReference>
<evidence type="ECO:0000256" key="5">
    <source>
        <dbReference type="SAM" id="Phobius"/>
    </source>
</evidence>
<dbReference type="PANTHER" id="PTHR40761">
    <property type="entry name" value="CONSERVED INTEGRAL MEMBRANE ALANINE VALINE AND LEUCINE RICH PROTEIN-RELATED"/>
    <property type="match status" value="1"/>
</dbReference>
<feature type="transmembrane region" description="Helical" evidence="5">
    <location>
        <begin position="12"/>
        <end position="31"/>
    </location>
</feature>
<dbReference type="GO" id="GO:0015095">
    <property type="term" value="F:magnesium ion transmembrane transporter activity"/>
    <property type="evidence" value="ECO:0007669"/>
    <property type="project" value="InterPro"/>
</dbReference>
<keyword evidence="2 5" id="KW-0812">Transmembrane</keyword>
<gene>
    <name evidence="6" type="ORF">DF220_02495</name>
</gene>
<dbReference type="NCBIfam" id="NF038012">
    <property type="entry name" value="DMT_1"/>
    <property type="match status" value="1"/>
</dbReference>
<evidence type="ECO:0000256" key="3">
    <source>
        <dbReference type="ARBA" id="ARBA00022989"/>
    </source>
</evidence>
<keyword evidence="3 5" id="KW-1133">Transmembrane helix</keyword>
<feature type="transmembrane region" description="Helical" evidence="5">
    <location>
        <begin position="136"/>
        <end position="155"/>
    </location>
</feature>
<organism evidence="6 7">
    <name type="scientific">Homoserinimonas hongtaonis</name>
    <dbReference type="NCBI Taxonomy" id="2079791"/>
    <lineage>
        <taxon>Bacteria</taxon>
        <taxon>Bacillati</taxon>
        <taxon>Actinomycetota</taxon>
        <taxon>Actinomycetes</taxon>
        <taxon>Micrococcales</taxon>
        <taxon>Microbacteriaceae</taxon>
        <taxon>Homoserinimonas</taxon>
    </lineage>
</organism>